<accession>A0A067PG47</accession>
<dbReference type="GO" id="GO:0071944">
    <property type="term" value="C:cell periphery"/>
    <property type="evidence" value="ECO:0007669"/>
    <property type="project" value="UniProtKB-ARBA"/>
</dbReference>
<feature type="chain" id="PRO_5001643143" description="Transmembrane protein" evidence="7">
    <location>
        <begin position="27"/>
        <end position="314"/>
    </location>
</feature>
<evidence type="ECO:0000256" key="4">
    <source>
        <dbReference type="ARBA" id="ARBA00023136"/>
    </source>
</evidence>
<evidence type="ECO:0000313" key="9">
    <source>
        <dbReference type="Proteomes" id="UP000027265"/>
    </source>
</evidence>
<keyword evidence="9" id="KW-1185">Reference proteome</keyword>
<evidence type="ECO:0000256" key="7">
    <source>
        <dbReference type="SAM" id="SignalP"/>
    </source>
</evidence>
<dbReference type="STRING" id="933084.A0A067PG47"/>
<dbReference type="PANTHER" id="PTHR15549">
    <property type="entry name" value="PAIRED IMMUNOGLOBULIN-LIKE TYPE 2 RECEPTOR"/>
    <property type="match status" value="1"/>
</dbReference>
<dbReference type="PANTHER" id="PTHR15549:SF26">
    <property type="entry name" value="AXIAL BUDDING PATTERN PROTEIN 2-RELATED"/>
    <property type="match status" value="1"/>
</dbReference>
<evidence type="ECO:0000256" key="5">
    <source>
        <dbReference type="SAM" id="MobiDB-lite"/>
    </source>
</evidence>
<evidence type="ECO:0000256" key="6">
    <source>
        <dbReference type="SAM" id="Phobius"/>
    </source>
</evidence>
<evidence type="ECO:0008006" key="10">
    <source>
        <dbReference type="Google" id="ProtNLM"/>
    </source>
</evidence>
<reference evidence="9" key="1">
    <citation type="journal article" date="2014" name="Proc. Natl. Acad. Sci. U.S.A.">
        <title>Extensive sampling of basidiomycete genomes demonstrates inadequacy of the white-rot/brown-rot paradigm for wood decay fungi.</title>
        <authorList>
            <person name="Riley R."/>
            <person name="Salamov A.A."/>
            <person name="Brown D.W."/>
            <person name="Nagy L.G."/>
            <person name="Floudas D."/>
            <person name="Held B.W."/>
            <person name="Levasseur A."/>
            <person name="Lombard V."/>
            <person name="Morin E."/>
            <person name="Otillar R."/>
            <person name="Lindquist E.A."/>
            <person name="Sun H."/>
            <person name="LaButti K.M."/>
            <person name="Schmutz J."/>
            <person name="Jabbour D."/>
            <person name="Luo H."/>
            <person name="Baker S.E."/>
            <person name="Pisabarro A.G."/>
            <person name="Walton J.D."/>
            <person name="Blanchette R.A."/>
            <person name="Henrissat B."/>
            <person name="Martin F."/>
            <person name="Cullen D."/>
            <person name="Hibbett D.S."/>
            <person name="Grigoriev I.V."/>
        </authorList>
    </citation>
    <scope>NUCLEOTIDE SEQUENCE [LARGE SCALE GENOMIC DNA]</scope>
    <source>
        <strain evidence="9">MUCL 33604</strain>
    </source>
</reference>
<dbReference type="AlphaFoldDB" id="A0A067PG47"/>
<feature type="region of interest" description="Disordered" evidence="5">
    <location>
        <begin position="164"/>
        <end position="202"/>
    </location>
</feature>
<evidence type="ECO:0000256" key="1">
    <source>
        <dbReference type="ARBA" id="ARBA00004167"/>
    </source>
</evidence>
<dbReference type="Proteomes" id="UP000027265">
    <property type="component" value="Unassembled WGS sequence"/>
</dbReference>
<feature type="compositionally biased region" description="Low complexity" evidence="5">
    <location>
        <begin position="304"/>
        <end position="314"/>
    </location>
</feature>
<feature type="transmembrane region" description="Helical" evidence="6">
    <location>
        <begin position="210"/>
        <end position="234"/>
    </location>
</feature>
<comment type="subcellular location">
    <subcellularLocation>
        <location evidence="1">Membrane</location>
        <topology evidence="1">Single-pass membrane protein</topology>
    </subcellularLocation>
</comment>
<proteinExistence type="predicted"/>
<keyword evidence="2 6" id="KW-0812">Transmembrane</keyword>
<keyword evidence="3 6" id="KW-1133">Transmembrane helix</keyword>
<dbReference type="InParanoid" id="A0A067PG47"/>
<dbReference type="GO" id="GO:0016020">
    <property type="term" value="C:membrane"/>
    <property type="evidence" value="ECO:0007669"/>
    <property type="project" value="UniProtKB-SubCell"/>
</dbReference>
<evidence type="ECO:0000256" key="3">
    <source>
        <dbReference type="ARBA" id="ARBA00022989"/>
    </source>
</evidence>
<gene>
    <name evidence="8" type="ORF">JAAARDRAFT_712747</name>
</gene>
<organism evidence="8 9">
    <name type="scientific">Jaapia argillacea MUCL 33604</name>
    <dbReference type="NCBI Taxonomy" id="933084"/>
    <lineage>
        <taxon>Eukaryota</taxon>
        <taxon>Fungi</taxon>
        <taxon>Dikarya</taxon>
        <taxon>Basidiomycota</taxon>
        <taxon>Agaricomycotina</taxon>
        <taxon>Agaricomycetes</taxon>
        <taxon>Agaricomycetidae</taxon>
        <taxon>Jaapiales</taxon>
        <taxon>Jaapiaceae</taxon>
        <taxon>Jaapia</taxon>
    </lineage>
</organism>
<dbReference type="OrthoDB" id="3362711at2759"/>
<dbReference type="HOGENOM" id="CLU_053888_0_0_1"/>
<evidence type="ECO:0000256" key="2">
    <source>
        <dbReference type="ARBA" id="ARBA00022692"/>
    </source>
</evidence>
<keyword evidence="7" id="KW-0732">Signal</keyword>
<keyword evidence="4 6" id="KW-0472">Membrane</keyword>
<protein>
    <recommendedName>
        <fullName evidence="10">Transmembrane protein</fullName>
    </recommendedName>
</protein>
<name>A0A067PG47_9AGAM</name>
<dbReference type="InterPro" id="IPR051694">
    <property type="entry name" value="Immunoregulatory_rcpt-like"/>
</dbReference>
<evidence type="ECO:0000313" key="8">
    <source>
        <dbReference type="EMBL" id="KDQ49962.1"/>
    </source>
</evidence>
<feature type="region of interest" description="Disordered" evidence="5">
    <location>
        <begin position="278"/>
        <end position="314"/>
    </location>
</feature>
<dbReference type="EMBL" id="KL197769">
    <property type="protein sequence ID" value="KDQ49962.1"/>
    <property type="molecule type" value="Genomic_DNA"/>
</dbReference>
<sequence length="314" mass="33195">MDSVFRFARSFLLIASVLSLRAVGQADNVARCNVTSTISQNLLGQDDCAIATALRGICLGDFTPLTPLPFGYVYREPEPAYNTVNNCTCSSVYYTMFSACAWCQGGDWEMYNEWIGNCSTPLQSIGFPGKLLPGTSIPHWAYTDPRGTGGTFNASTAVLVGDIPETTATPSPTSTTSSRTSTTSSATSSSSSSSSTPSSVVGAKKSHTGAIVGGVVAGVVVIAIAVIGLVWYILHRRNRDPVPTTNYPGYPATPSTIQQPLTPPATFENSAFYDPNRPIASYPSYPGSPVQTTYSQSPPPGPVRHPGLPEVYNA</sequence>
<feature type="compositionally biased region" description="Low complexity" evidence="5">
    <location>
        <begin position="166"/>
        <end position="199"/>
    </location>
</feature>
<feature type="signal peptide" evidence="7">
    <location>
        <begin position="1"/>
        <end position="26"/>
    </location>
</feature>